<sequence length="172" mass="20090">MDFSIEEYRKNVEILRKNKENVPLELLKTKYAKGYGDLTCRIRKQTEALVILQISAGMRIFKEDQVEFQEVISQIQSIIDREKMTLKEIGRLVFSEYDIEKAMDLAAERIALPCFEQAYAPYFRSKCHQEGETFTCDLLPGMKWNQGHRVWIGEDGSFTLMLPPISDEREDI</sequence>
<name>A0A8S5S590_9CAUD</name>
<accession>A0A8S5S590</accession>
<evidence type="ECO:0000313" key="1">
    <source>
        <dbReference type="EMBL" id="DAF46205.1"/>
    </source>
</evidence>
<reference evidence="1" key="1">
    <citation type="journal article" date="2021" name="Proc. Natl. Acad. Sci. U.S.A.">
        <title>A Catalog of Tens of Thousands of Viruses from Human Metagenomes Reveals Hidden Associations with Chronic Diseases.</title>
        <authorList>
            <person name="Tisza M.J."/>
            <person name="Buck C.B."/>
        </authorList>
    </citation>
    <scope>NUCLEOTIDE SEQUENCE</scope>
    <source>
        <strain evidence="1">Ctaix4</strain>
    </source>
</reference>
<organism evidence="1">
    <name type="scientific">Caudovirales sp. ctaix4</name>
    <dbReference type="NCBI Taxonomy" id="2827635"/>
    <lineage>
        <taxon>Viruses</taxon>
        <taxon>Duplodnaviria</taxon>
        <taxon>Heunggongvirae</taxon>
        <taxon>Uroviricota</taxon>
        <taxon>Caudoviricetes</taxon>
    </lineage>
</organism>
<dbReference type="EMBL" id="BK032533">
    <property type="protein sequence ID" value="DAF46205.1"/>
    <property type="molecule type" value="Genomic_DNA"/>
</dbReference>
<proteinExistence type="predicted"/>
<protein>
    <submittedName>
        <fullName evidence="1">Uncharacterized protein</fullName>
    </submittedName>
</protein>